<evidence type="ECO:0000313" key="3">
    <source>
        <dbReference type="Proteomes" id="UP001601521"/>
    </source>
</evidence>
<gene>
    <name evidence="2" type="ORF">ACFYTH_24860</name>
</gene>
<dbReference type="Pfam" id="PF01494">
    <property type="entry name" value="FAD_binding_3"/>
    <property type="match status" value="1"/>
</dbReference>
<reference evidence="2 3" key="1">
    <citation type="submission" date="2024-10" db="EMBL/GenBank/DDBJ databases">
        <title>The Natural Products Discovery Center: Release of the First 8490 Sequenced Strains for Exploring Actinobacteria Biosynthetic Diversity.</title>
        <authorList>
            <person name="Kalkreuter E."/>
            <person name="Kautsar S.A."/>
            <person name="Yang D."/>
            <person name="Bader C.D."/>
            <person name="Teijaro C.N."/>
            <person name="Fluegel L."/>
            <person name="Davis C.M."/>
            <person name="Simpson J.R."/>
            <person name="Lauterbach L."/>
            <person name="Steele A.D."/>
            <person name="Gui C."/>
            <person name="Meng S."/>
            <person name="Li G."/>
            <person name="Viehrig K."/>
            <person name="Ye F."/>
            <person name="Su P."/>
            <person name="Kiefer A.F."/>
            <person name="Nichols A."/>
            <person name="Cepeda A.J."/>
            <person name="Yan W."/>
            <person name="Fan B."/>
            <person name="Jiang Y."/>
            <person name="Adhikari A."/>
            <person name="Zheng C.-J."/>
            <person name="Schuster L."/>
            <person name="Cowan T.M."/>
            <person name="Smanski M.J."/>
            <person name="Chevrette M.G."/>
            <person name="De Carvalho L.P.S."/>
            <person name="Shen B."/>
        </authorList>
    </citation>
    <scope>NUCLEOTIDE SEQUENCE [LARGE SCALE GENOMIC DNA]</scope>
    <source>
        <strain evidence="2 3">NPDC004550</strain>
    </source>
</reference>
<dbReference type="PANTHER" id="PTHR42685">
    <property type="entry name" value="GERANYLGERANYL DIPHOSPHATE REDUCTASE"/>
    <property type="match status" value="1"/>
</dbReference>
<dbReference type="RefSeq" id="WP_387253482.1">
    <property type="nucleotide sequence ID" value="NZ_JBIALX010000011.1"/>
</dbReference>
<dbReference type="InterPro" id="IPR050407">
    <property type="entry name" value="Geranylgeranyl_reductase"/>
</dbReference>
<keyword evidence="3" id="KW-1185">Reference proteome</keyword>
<organism evidence="2 3">
    <name type="scientific">Nocardia africana</name>
    <dbReference type="NCBI Taxonomy" id="134964"/>
    <lineage>
        <taxon>Bacteria</taxon>
        <taxon>Bacillati</taxon>
        <taxon>Actinomycetota</taxon>
        <taxon>Actinomycetes</taxon>
        <taxon>Mycobacteriales</taxon>
        <taxon>Nocardiaceae</taxon>
        <taxon>Nocardia</taxon>
    </lineage>
</organism>
<evidence type="ECO:0000259" key="1">
    <source>
        <dbReference type="Pfam" id="PF01494"/>
    </source>
</evidence>
<dbReference type="EMBL" id="JBIALX010000011">
    <property type="protein sequence ID" value="MFF0456605.1"/>
    <property type="molecule type" value="Genomic_DNA"/>
</dbReference>
<sequence>MAAKYDVIVVGARCAGAPTAMLLARKGYRVLVLDKAGFPSNTVSTHMIQAPGVVLLRRWGLLAEVIAAGTPPIEKYSFDFGCPGGNVRFSGTARMPDGFCTAYAPRRTILDDILVRAAAVAGAEVREHFTVTDLVADNGVVTGVRGHGRSGVAVVEHADLVVGADGRNSLVAKLVGACTYNAHPVGQYQYYSYWSDLPMDGFEIVVRPHRVWAAQPTNDGLTMLAVAWPAREKHAFRSAIEANYLQTLELAPEFADRVRRATRREPFVGAGVPNYFRKPYGPGWALVGDAAYLKDPITALGITDAFRHAELLADAIDRIRCGRMSFDAAMLEYQKTRDEAAQQVYEHTAHLAALEPLTAEFERVMRALAAGNTDAADQFAGINAGLVAPADFFAPDNVERILGSAP</sequence>
<accession>A0ABW6NN63</accession>
<protein>
    <submittedName>
        <fullName evidence="2">NAD(P)/FAD-dependent oxidoreductase</fullName>
        <ecNumber evidence="2">1.-.-.-</ecNumber>
    </submittedName>
</protein>
<dbReference type="InterPro" id="IPR002938">
    <property type="entry name" value="FAD-bd"/>
</dbReference>
<evidence type="ECO:0000313" key="2">
    <source>
        <dbReference type="EMBL" id="MFF0456605.1"/>
    </source>
</evidence>
<feature type="domain" description="FAD-binding" evidence="1">
    <location>
        <begin position="4"/>
        <end position="346"/>
    </location>
</feature>
<proteinExistence type="predicted"/>
<dbReference type="PANTHER" id="PTHR42685:SF22">
    <property type="entry name" value="CONDITIONED MEDIUM FACTOR RECEPTOR 1"/>
    <property type="match status" value="1"/>
</dbReference>
<name>A0ABW6NN63_9NOCA</name>
<dbReference type="PRINTS" id="PR00420">
    <property type="entry name" value="RNGMNOXGNASE"/>
</dbReference>
<dbReference type="Gene3D" id="3.50.50.60">
    <property type="entry name" value="FAD/NAD(P)-binding domain"/>
    <property type="match status" value="1"/>
</dbReference>
<dbReference type="InterPro" id="IPR036188">
    <property type="entry name" value="FAD/NAD-bd_sf"/>
</dbReference>
<keyword evidence="2" id="KW-0560">Oxidoreductase</keyword>
<dbReference type="EC" id="1.-.-.-" evidence="2"/>
<dbReference type="GO" id="GO:0016491">
    <property type="term" value="F:oxidoreductase activity"/>
    <property type="evidence" value="ECO:0007669"/>
    <property type="project" value="UniProtKB-KW"/>
</dbReference>
<comment type="caution">
    <text evidence="2">The sequence shown here is derived from an EMBL/GenBank/DDBJ whole genome shotgun (WGS) entry which is preliminary data.</text>
</comment>
<dbReference type="Proteomes" id="UP001601521">
    <property type="component" value="Unassembled WGS sequence"/>
</dbReference>
<dbReference type="SUPFAM" id="SSF51905">
    <property type="entry name" value="FAD/NAD(P)-binding domain"/>
    <property type="match status" value="1"/>
</dbReference>